<dbReference type="PROSITE" id="PS50112">
    <property type="entry name" value="PAS"/>
    <property type="match status" value="1"/>
</dbReference>
<evidence type="ECO:0000259" key="12">
    <source>
        <dbReference type="PROSITE" id="PS50112"/>
    </source>
</evidence>
<evidence type="ECO:0000256" key="7">
    <source>
        <dbReference type="ARBA" id="ARBA00022777"/>
    </source>
</evidence>
<dbReference type="SUPFAM" id="SSF55874">
    <property type="entry name" value="ATPase domain of HSP90 chaperone/DNA topoisomerase II/histidine kinase"/>
    <property type="match status" value="1"/>
</dbReference>
<evidence type="ECO:0000256" key="4">
    <source>
        <dbReference type="ARBA" id="ARBA00022553"/>
    </source>
</evidence>
<dbReference type="SMART" id="SM00091">
    <property type="entry name" value="PAS"/>
    <property type="match status" value="1"/>
</dbReference>
<proteinExistence type="predicted"/>
<dbReference type="NCBIfam" id="TIGR00229">
    <property type="entry name" value="sensory_box"/>
    <property type="match status" value="1"/>
</dbReference>
<keyword evidence="8" id="KW-0067">ATP-binding</keyword>
<evidence type="ECO:0000256" key="10">
    <source>
        <dbReference type="SAM" id="Phobius"/>
    </source>
</evidence>
<dbReference type="Gene3D" id="1.10.287.130">
    <property type="match status" value="1"/>
</dbReference>
<keyword evidence="10" id="KW-0472">Membrane</keyword>
<dbReference type="EMBL" id="NJBN01000009">
    <property type="protein sequence ID" value="TKJ38507.1"/>
    <property type="molecule type" value="Genomic_DNA"/>
</dbReference>
<feature type="domain" description="Histidine kinase" evidence="11">
    <location>
        <begin position="257"/>
        <end position="476"/>
    </location>
</feature>
<dbReference type="PROSITE" id="PS50113">
    <property type="entry name" value="PAC"/>
    <property type="match status" value="1"/>
</dbReference>
<dbReference type="SUPFAM" id="SSF55785">
    <property type="entry name" value="PYP-like sensor domain (PAS domain)"/>
    <property type="match status" value="1"/>
</dbReference>
<dbReference type="SMART" id="SM00387">
    <property type="entry name" value="HATPase_c"/>
    <property type="match status" value="1"/>
</dbReference>
<evidence type="ECO:0000256" key="2">
    <source>
        <dbReference type="ARBA" id="ARBA00004370"/>
    </source>
</evidence>
<dbReference type="InterPro" id="IPR000014">
    <property type="entry name" value="PAS"/>
</dbReference>
<evidence type="ECO:0000256" key="1">
    <source>
        <dbReference type="ARBA" id="ARBA00000085"/>
    </source>
</evidence>
<evidence type="ECO:0000313" key="15">
    <source>
        <dbReference type="EMBL" id="TKJ38507.1"/>
    </source>
</evidence>
<evidence type="ECO:0000256" key="5">
    <source>
        <dbReference type="ARBA" id="ARBA00022679"/>
    </source>
</evidence>
<keyword evidence="6" id="KW-0547">Nucleotide-binding</keyword>
<evidence type="ECO:0000256" key="6">
    <source>
        <dbReference type="ARBA" id="ARBA00022741"/>
    </source>
</evidence>
<evidence type="ECO:0000256" key="9">
    <source>
        <dbReference type="ARBA" id="ARBA00023012"/>
    </source>
</evidence>
<feature type="domain" description="PAC" evidence="13">
    <location>
        <begin position="192"/>
        <end position="244"/>
    </location>
</feature>
<dbReference type="InterPro" id="IPR001610">
    <property type="entry name" value="PAC"/>
</dbReference>
<comment type="catalytic activity">
    <reaction evidence="1">
        <text>ATP + protein L-histidine = ADP + protein N-phospho-L-histidine.</text>
        <dbReference type="EC" id="2.7.13.3"/>
    </reaction>
</comment>
<feature type="domain" description="HAMP" evidence="14">
    <location>
        <begin position="64"/>
        <end position="116"/>
    </location>
</feature>
<dbReference type="SMART" id="SM00304">
    <property type="entry name" value="HAMP"/>
    <property type="match status" value="1"/>
</dbReference>
<dbReference type="Gene3D" id="3.30.450.20">
    <property type="entry name" value="PAS domain"/>
    <property type="match status" value="1"/>
</dbReference>
<evidence type="ECO:0000259" key="11">
    <source>
        <dbReference type="PROSITE" id="PS50109"/>
    </source>
</evidence>
<dbReference type="Gene3D" id="3.30.565.10">
    <property type="entry name" value="Histidine kinase-like ATPase, C-terminal domain"/>
    <property type="match status" value="1"/>
</dbReference>
<dbReference type="InterPro" id="IPR036890">
    <property type="entry name" value="HATPase_C_sf"/>
</dbReference>
<dbReference type="PANTHER" id="PTHR43065:SF10">
    <property type="entry name" value="PEROXIDE STRESS-ACTIVATED HISTIDINE KINASE MAK3"/>
    <property type="match status" value="1"/>
</dbReference>
<dbReference type="InterPro" id="IPR035965">
    <property type="entry name" value="PAS-like_dom_sf"/>
</dbReference>
<dbReference type="Proteomes" id="UP000319619">
    <property type="component" value="Unassembled WGS sequence"/>
</dbReference>
<evidence type="ECO:0000256" key="3">
    <source>
        <dbReference type="ARBA" id="ARBA00012438"/>
    </source>
</evidence>
<dbReference type="InterPro" id="IPR003660">
    <property type="entry name" value="HAMP_dom"/>
</dbReference>
<dbReference type="SMART" id="SM00086">
    <property type="entry name" value="PAC"/>
    <property type="match status" value="1"/>
</dbReference>
<dbReference type="InterPro" id="IPR000700">
    <property type="entry name" value="PAS-assoc_C"/>
</dbReference>
<dbReference type="CDD" id="cd00130">
    <property type="entry name" value="PAS"/>
    <property type="match status" value="1"/>
</dbReference>
<sequence>MLKRIPIFWKLSFVFIIISLLVLLVDALLGVREDPVSKWSLQTFFTIAIAIILSCGAAWFFVYFFIKQPVRKLANSMNKLAENEFDSQLNEDERNEFNTLASSFNNMASMLASSQAELRKNKDFLEGILESTADIIITVSPEGKILTINKGAETALGYQRQDVIGKPIEMLFVDPHDREVALQKMGPTDNVMNYETQFRTKNGDVRDVLNTISRLRDPTGKVIGTIGISKDITAEKHLQDQLLHSQRYAAIGQVFTGIQHSMKNMLNACKGGAYMVRLGLSKDDQQMLKEGWDIVQEGITCLTDMSMHMLKYVKEWKPKFEQVKLSKIFSEIDNVIKQTAKDKGVQFRQDLSSELPPVLCDARMIHSAVMDIVSNALDACVLKEFLDGETPEIVLSAYLDHDGQKAVIEIEDNGCGMPKEVKKNIFTPFFSTKTRTGTGLGLSITSRMIEAHNGEIEVDSKPNCGTVFRITLPINKTKINEEKIDGEKSSHS</sequence>
<dbReference type="InterPro" id="IPR004358">
    <property type="entry name" value="Sig_transdc_His_kin-like_C"/>
</dbReference>
<dbReference type="CDD" id="cd00075">
    <property type="entry name" value="HATPase"/>
    <property type="match status" value="1"/>
</dbReference>
<evidence type="ECO:0000313" key="16">
    <source>
        <dbReference type="Proteomes" id="UP000319619"/>
    </source>
</evidence>
<gene>
    <name evidence="15" type="ORF">CEE37_12120</name>
</gene>
<dbReference type="InterPro" id="IPR003594">
    <property type="entry name" value="HATPase_dom"/>
</dbReference>
<name>A0A532UUQ6_UNCL8</name>
<keyword evidence="4" id="KW-0597">Phosphoprotein</keyword>
<dbReference type="PANTHER" id="PTHR43065">
    <property type="entry name" value="SENSOR HISTIDINE KINASE"/>
    <property type="match status" value="1"/>
</dbReference>
<protein>
    <recommendedName>
        <fullName evidence="3">histidine kinase</fullName>
        <ecNumber evidence="3">2.7.13.3</ecNumber>
    </recommendedName>
</protein>
<dbReference type="GO" id="GO:0016020">
    <property type="term" value="C:membrane"/>
    <property type="evidence" value="ECO:0007669"/>
    <property type="project" value="UniProtKB-SubCell"/>
</dbReference>
<keyword evidence="7" id="KW-0418">Kinase</keyword>
<dbReference type="CDD" id="cd06225">
    <property type="entry name" value="HAMP"/>
    <property type="match status" value="1"/>
</dbReference>
<dbReference type="Gene3D" id="6.10.340.10">
    <property type="match status" value="1"/>
</dbReference>
<evidence type="ECO:0000259" key="13">
    <source>
        <dbReference type="PROSITE" id="PS50113"/>
    </source>
</evidence>
<keyword evidence="10" id="KW-0812">Transmembrane</keyword>
<dbReference type="SUPFAM" id="SSF158472">
    <property type="entry name" value="HAMP domain-like"/>
    <property type="match status" value="1"/>
</dbReference>
<dbReference type="PROSITE" id="PS50885">
    <property type="entry name" value="HAMP"/>
    <property type="match status" value="1"/>
</dbReference>
<keyword evidence="9" id="KW-0902">Two-component regulatory system</keyword>
<dbReference type="Pfam" id="PF00672">
    <property type="entry name" value="HAMP"/>
    <property type="match status" value="1"/>
</dbReference>
<dbReference type="PROSITE" id="PS50109">
    <property type="entry name" value="HIS_KIN"/>
    <property type="match status" value="1"/>
</dbReference>
<feature type="transmembrane region" description="Helical" evidence="10">
    <location>
        <begin position="7"/>
        <end position="31"/>
    </location>
</feature>
<keyword evidence="10" id="KW-1133">Transmembrane helix</keyword>
<dbReference type="Pfam" id="PF13426">
    <property type="entry name" value="PAS_9"/>
    <property type="match status" value="1"/>
</dbReference>
<keyword evidence="5" id="KW-0808">Transferase</keyword>
<dbReference type="Pfam" id="PF02518">
    <property type="entry name" value="HATPase_c"/>
    <property type="match status" value="1"/>
</dbReference>
<dbReference type="GO" id="GO:0000160">
    <property type="term" value="P:phosphorelay signal transduction system"/>
    <property type="evidence" value="ECO:0007669"/>
    <property type="project" value="UniProtKB-KW"/>
</dbReference>
<dbReference type="InterPro" id="IPR005467">
    <property type="entry name" value="His_kinase_dom"/>
</dbReference>
<dbReference type="AlphaFoldDB" id="A0A532UUQ6"/>
<feature type="transmembrane region" description="Helical" evidence="10">
    <location>
        <begin position="43"/>
        <end position="66"/>
    </location>
</feature>
<evidence type="ECO:0000259" key="14">
    <source>
        <dbReference type="PROSITE" id="PS50885"/>
    </source>
</evidence>
<dbReference type="PRINTS" id="PR00344">
    <property type="entry name" value="BCTRLSENSOR"/>
</dbReference>
<organism evidence="15 16">
    <name type="scientific">candidate division LCP-89 bacterium B3_LCP</name>
    <dbReference type="NCBI Taxonomy" id="2012998"/>
    <lineage>
        <taxon>Bacteria</taxon>
        <taxon>Pseudomonadati</taxon>
        <taxon>Bacteria division LCP-89</taxon>
    </lineage>
</organism>
<reference evidence="15 16" key="1">
    <citation type="submission" date="2017-06" db="EMBL/GenBank/DDBJ databases">
        <title>Novel microbial phyla capable of carbon fixation and sulfur reduction in deep-sea sediments.</title>
        <authorList>
            <person name="Huang J."/>
            <person name="Baker B."/>
            <person name="Wang Y."/>
        </authorList>
    </citation>
    <scope>NUCLEOTIDE SEQUENCE [LARGE SCALE GENOMIC DNA]</scope>
    <source>
        <strain evidence="15">B3_LCP</strain>
    </source>
</reference>
<dbReference type="EC" id="2.7.13.3" evidence="3"/>
<comment type="caution">
    <text evidence="15">The sequence shown here is derived from an EMBL/GenBank/DDBJ whole genome shotgun (WGS) entry which is preliminary data.</text>
</comment>
<evidence type="ECO:0000256" key="8">
    <source>
        <dbReference type="ARBA" id="ARBA00022840"/>
    </source>
</evidence>
<accession>A0A532UUQ6</accession>
<dbReference type="GO" id="GO:0005524">
    <property type="term" value="F:ATP binding"/>
    <property type="evidence" value="ECO:0007669"/>
    <property type="project" value="UniProtKB-KW"/>
</dbReference>
<dbReference type="GO" id="GO:0004673">
    <property type="term" value="F:protein histidine kinase activity"/>
    <property type="evidence" value="ECO:0007669"/>
    <property type="project" value="UniProtKB-EC"/>
</dbReference>
<feature type="domain" description="PAS" evidence="12">
    <location>
        <begin position="121"/>
        <end position="195"/>
    </location>
</feature>
<comment type="subcellular location">
    <subcellularLocation>
        <location evidence="2">Membrane</location>
    </subcellularLocation>
</comment>